<accession>A0A1G7T4F6</accession>
<keyword evidence="3 9" id="KW-0328">Glycosyltransferase</keyword>
<evidence type="ECO:0000256" key="4">
    <source>
        <dbReference type="ARBA" id="ARBA00022679"/>
    </source>
</evidence>
<keyword evidence="6 8" id="KW-1133">Transmembrane helix</keyword>
<feature type="transmembrane region" description="Helical" evidence="8">
    <location>
        <begin position="6"/>
        <end position="27"/>
    </location>
</feature>
<evidence type="ECO:0000256" key="3">
    <source>
        <dbReference type="ARBA" id="ARBA00022676"/>
    </source>
</evidence>
<dbReference type="InterPro" id="IPR050297">
    <property type="entry name" value="LipidA_mod_glycosyltrf_83"/>
</dbReference>
<dbReference type="EMBL" id="FNCN01000003">
    <property type="protein sequence ID" value="SDG30111.1"/>
    <property type="molecule type" value="Genomic_DNA"/>
</dbReference>
<feature type="transmembrane region" description="Helical" evidence="8">
    <location>
        <begin position="324"/>
        <end position="344"/>
    </location>
</feature>
<feature type="transmembrane region" description="Helical" evidence="8">
    <location>
        <begin position="295"/>
        <end position="318"/>
    </location>
</feature>
<keyword evidence="2" id="KW-1003">Cell membrane</keyword>
<keyword evidence="5 8" id="KW-0812">Transmembrane</keyword>
<keyword evidence="7 8" id="KW-0472">Membrane</keyword>
<comment type="subcellular location">
    <subcellularLocation>
        <location evidence="1">Cell membrane</location>
        <topology evidence="1">Multi-pass membrane protein</topology>
    </subcellularLocation>
</comment>
<feature type="transmembrane region" description="Helical" evidence="8">
    <location>
        <begin position="108"/>
        <end position="126"/>
    </location>
</feature>
<keyword evidence="10" id="KW-1185">Reference proteome</keyword>
<evidence type="ECO:0000313" key="9">
    <source>
        <dbReference type="EMBL" id="SDG30111.1"/>
    </source>
</evidence>
<protein>
    <submittedName>
        <fullName evidence="9">Mannosyltransferase</fullName>
    </submittedName>
</protein>
<evidence type="ECO:0000313" key="10">
    <source>
        <dbReference type="Proteomes" id="UP000198923"/>
    </source>
</evidence>
<dbReference type="GO" id="GO:0005886">
    <property type="term" value="C:plasma membrane"/>
    <property type="evidence" value="ECO:0007669"/>
    <property type="project" value="UniProtKB-SubCell"/>
</dbReference>
<dbReference type="RefSeq" id="WP_176955264.1">
    <property type="nucleotide sequence ID" value="NZ_FNCN01000003.1"/>
</dbReference>
<feature type="transmembrane region" description="Helical" evidence="8">
    <location>
        <begin position="197"/>
        <end position="218"/>
    </location>
</feature>
<keyword evidence="4 9" id="KW-0808">Transferase</keyword>
<dbReference type="GO" id="GO:0016763">
    <property type="term" value="F:pentosyltransferase activity"/>
    <property type="evidence" value="ECO:0007669"/>
    <property type="project" value="TreeGrafter"/>
</dbReference>
<evidence type="ECO:0000256" key="7">
    <source>
        <dbReference type="ARBA" id="ARBA00023136"/>
    </source>
</evidence>
<evidence type="ECO:0000256" key="1">
    <source>
        <dbReference type="ARBA" id="ARBA00004651"/>
    </source>
</evidence>
<dbReference type="AlphaFoldDB" id="A0A1G7T4F6"/>
<feature type="transmembrane region" description="Helical" evidence="8">
    <location>
        <begin position="239"/>
        <end position="264"/>
    </location>
</feature>
<sequence length="476" mass="50441">MKTRSSGTAAATIAPALVAAVVGLYGITSPSLWRDESVSGMAARMSWADLRHLFGQIDMVHALYYVLLRPFAALGEPVELWLRLPSVLGMAATAYGVALLARRWAGTLAGVSAGLIYALLPIVSRYGQEARGYALVSGVAVLATWLLAEALDRRDQRDRRGLWWAAYGGSVALLGWMHLYALLLVPAHGVAAGRRVLPWMAAVAGAGVALLPLVAIAAGQRDTQLFWLKQPGIGDLAAFPLEVAGSVGGAVLVFGLAAVGAWAARRTPGVAAWAFLPVVLSWAISQVEPVYHSRYVLFAVPGLAVAAGIGIAWLAGLAPRWRPAVPAVALAALVGLSAGPHLALREPDSRPDDLRALTAALRADRRPGDHVLFVPQRYRLFAAIYGGPYTHLPDATHAPGSPTPRTGPELTAALRGVDRVWLVSPYIGPRYASDERLVALHKQFRPGPARAFGIVRLTLYTRGSSSGTSRDAGENT</sequence>
<dbReference type="Proteomes" id="UP000198923">
    <property type="component" value="Unassembled WGS sequence"/>
</dbReference>
<evidence type="ECO:0000256" key="2">
    <source>
        <dbReference type="ARBA" id="ARBA00022475"/>
    </source>
</evidence>
<gene>
    <name evidence="9" type="ORF">SAMN05421505_103101</name>
</gene>
<dbReference type="PANTHER" id="PTHR33908">
    <property type="entry name" value="MANNOSYLTRANSFERASE YKCB-RELATED"/>
    <property type="match status" value="1"/>
</dbReference>
<feature type="transmembrane region" description="Helical" evidence="8">
    <location>
        <begin position="163"/>
        <end position="185"/>
    </location>
</feature>
<proteinExistence type="predicted"/>
<reference evidence="9 10" key="1">
    <citation type="submission" date="2016-10" db="EMBL/GenBank/DDBJ databases">
        <authorList>
            <person name="de Groot N.N."/>
        </authorList>
    </citation>
    <scope>NUCLEOTIDE SEQUENCE [LARGE SCALE GENOMIC DNA]</scope>
    <source>
        <strain evidence="9 10">CPCC 201354</strain>
    </source>
</reference>
<organism evidence="9 10">
    <name type="scientific">Sinosporangium album</name>
    <dbReference type="NCBI Taxonomy" id="504805"/>
    <lineage>
        <taxon>Bacteria</taxon>
        <taxon>Bacillati</taxon>
        <taxon>Actinomycetota</taxon>
        <taxon>Actinomycetes</taxon>
        <taxon>Streptosporangiales</taxon>
        <taxon>Streptosporangiaceae</taxon>
        <taxon>Sinosporangium</taxon>
    </lineage>
</organism>
<feature type="transmembrane region" description="Helical" evidence="8">
    <location>
        <begin position="270"/>
        <end position="288"/>
    </location>
</feature>
<dbReference type="GO" id="GO:0009103">
    <property type="term" value="P:lipopolysaccharide biosynthetic process"/>
    <property type="evidence" value="ECO:0007669"/>
    <property type="project" value="UniProtKB-ARBA"/>
</dbReference>
<dbReference type="GO" id="GO:0010041">
    <property type="term" value="P:response to iron(III) ion"/>
    <property type="evidence" value="ECO:0007669"/>
    <property type="project" value="TreeGrafter"/>
</dbReference>
<evidence type="ECO:0000256" key="6">
    <source>
        <dbReference type="ARBA" id="ARBA00022989"/>
    </source>
</evidence>
<dbReference type="STRING" id="504805.SAMN05421505_103101"/>
<feature type="transmembrane region" description="Helical" evidence="8">
    <location>
        <begin position="132"/>
        <end position="151"/>
    </location>
</feature>
<dbReference type="PANTHER" id="PTHR33908:SF3">
    <property type="entry name" value="UNDECAPRENYL PHOSPHATE-ALPHA-4-AMINO-4-DEOXY-L-ARABINOSE ARABINOSYL TRANSFERASE"/>
    <property type="match status" value="1"/>
</dbReference>
<name>A0A1G7T4F6_9ACTN</name>
<evidence type="ECO:0000256" key="8">
    <source>
        <dbReference type="SAM" id="Phobius"/>
    </source>
</evidence>
<evidence type="ECO:0000256" key="5">
    <source>
        <dbReference type="ARBA" id="ARBA00022692"/>
    </source>
</evidence>